<name>A0A1V4IJR3_9CLOT</name>
<dbReference type="EMBL" id="MZGT01000044">
    <property type="protein sequence ID" value="OPJ59985.1"/>
    <property type="molecule type" value="Genomic_DNA"/>
</dbReference>
<sequence length="216" mass="24777">MFNLLGVGERAGSGLENIHLAWREQKWIVPDLEETYDPDRTTLTLKTTSILPKESTEKLKSVLKEKYSKLSKDEVMALVAAEQEECVTNNRLQELLNTHTVNSNKILSSLVNKGFLETDGFGRGTKYRLSSMFDFENPRSIENKNDEVDFEVKLDDDETKILNYIISHGFITNSLCRSELDLKKHKSVRVFNSLMKKEKIDKVGSGNQIKYILKQE</sequence>
<reference evidence="1 2" key="1">
    <citation type="submission" date="2017-03" db="EMBL/GenBank/DDBJ databases">
        <title>Genome sequence of Clostridium chromiireducens DSM 23318.</title>
        <authorList>
            <person name="Poehlein A."/>
            <person name="Daniel R."/>
        </authorList>
    </citation>
    <scope>NUCLEOTIDE SEQUENCE [LARGE SCALE GENOMIC DNA]</scope>
    <source>
        <strain evidence="1 2">DSM 23318</strain>
    </source>
</reference>
<gene>
    <name evidence="1" type="ORF">CLCHR_31710</name>
</gene>
<dbReference type="OrthoDB" id="9768354at2"/>
<comment type="caution">
    <text evidence="1">The sequence shown here is derived from an EMBL/GenBank/DDBJ whole genome shotgun (WGS) entry which is preliminary data.</text>
</comment>
<proteinExistence type="predicted"/>
<organism evidence="1 2">
    <name type="scientific">Clostridium chromiireducens</name>
    <dbReference type="NCBI Taxonomy" id="225345"/>
    <lineage>
        <taxon>Bacteria</taxon>
        <taxon>Bacillati</taxon>
        <taxon>Bacillota</taxon>
        <taxon>Clostridia</taxon>
        <taxon>Eubacteriales</taxon>
        <taxon>Clostridiaceae</taxon>
        <taxon>Clostridium</taxon>
    </lineage>
</organism>
<dbReference type="STRING" id="225345.CLCHR_31710"/>
<keyword evidence="2" id="KW-1185">Reference proteome</keyword>
<dbReference type="AlphaFoldDB" id="A0A1V4IJR3"/>
<dbReference type="RefSeq" id="WP_139376248.1">
    <property type="nucleotide sequence ID" value="NZ_MZGT01000044.1"/>
</dbReference>
<evidence type="ECO:0000313" key="1">
    <source>
        <dbReference type="EMBL" id="OPJ59985.1"/>
    </source>
</evidence>
<dbReference type="PANTHER" id="PTHR30595">
    <property type="entry name" value="GLPR-RELATED TRANSCRIPTIONAL REPRESSOR"/>
    <property type="match status" value="1"/>
</dbReference>
<dbReference type="Proteomes" id="UP000191056">
    <property type="component" value="Unassembled WGS sequence"/>
</dbReference>
<accession>A0A1V4IJR3</accession>
<evidence type="ECO:0000313" key="2">
    <source>
        <dbReference type="Proteomes" id="UP000191056"/>
    </source>
</evidence>
<protein>
    <recommendedName>
        <fullName evidence="3">ATP-dependent DNA helicase RecG C-terminal domain-containing protein</fullName>
    </recommendedName>
</protein>
<evidence type="ECO:0008006" key="3">
    <source>
        <dbReference type="Google" id="ProtNLM"/>
    </source>
</evidence>
<dbReference type="PANTHER" id="PTHR30595:SF6">
    <property type="entry name" value="SCHLAFEN ALBA-2 DOMAIN-CONTAINING PROTEIN"/>
    <property type="match status" value="1"/>
</dbReference>